<reference evidence="2 3" key="1">
    <citation type="submission" date="2019-04" db="EMBL/GenBank/DDBJ databases">
        <title>Genome sequencing of Clostridium botulinum Groups I-IV and Clostridium butyricum.</title>
        <authorList>
            <person name="Brunt J."/>
            <person name="Van Vliet A.H.M."/>
            <person name="Stringer S.C."/>
            <person name="Carter A.T."/>
            <person name="Peck M.W."/>
        </authorList>
    </citation>
    <scope>NUCLEOTIDE SEQUENCE [LARGE SCALE GENOMIC DNA]</scope>
    <source>
        <strain evidence="2 3">IFR 18/094</strain>
    </source>
</reference>
<accession>A0A6M0RBX7</accession>
<keyword evidence="3" id="KW-1185">Reference proteome</keyword>
<organism evidence="2 3">
    <name type="scientific">Clostridium niameyense</name>
    <dbReference type="NCBI Taxonomy" id="1622073"/>
    <lineage>
        <taxon>Bacteria</taxon>
        <taxon>Bacillati</taxon>
        <taxon>Bacillota</taxon>
        <taxon>Clostridia</taxon>
        <taxon>Eubacteriales</taxon>
        <taxon>Clostridiaceae</taxon>
        <taxon>Clostridium</taxon>
    </lineage>
</organism>
<keyword evidence="1" id="KW-1133">Transmembrane helix</keyword>
<keyword evidence="1" id="KW-0812">Transmembrane</keyword>
<evidence type="ECO:0000313" key="3">
    <source>
        <dbReference type="Proteomes" id="UP000473885"/>
    </source>
</evidence>
<dbReference type="EMBL" id="SXDP01000006">
    <property type="protein sequence ID" value="NEZ47297.1"/>
    <property type="molecule type" value="Genomic_DNA"/>
</dbReference>
<gene>
    <name evidence="2" type="ORF">FDF74_08790</name>
</gene>
<name>A0A6M0RBX7_9CLOT</name>
<evidence type="ECO:0000256" key="1">
    <source>
        <dbReference type="SAM" id="Phobius"/>
    </source>
</evidence>
<protein>
    <submittedName>
        <fullName evidence="2">Uncharacterized protein</fullName>
    </submittedName>
</protein>
<dbReference type="AlphaFoldDB" id="A0A6M0RBX7"/>
<evidence type="ECO:0000313" key="2">
    <source>
        <dbReference type="EMBL" id="NEZ47297.1"/>
    </source>
</evidence>
<dbReference type="Proteomes" id="UP000473885">
    <property type="component" value="Unassembled WGS sequence"/>
</dbReference>
<proteinExistence type="predicted"/>
<dbReference type="RefSeq" id="WP_163249367.1">
    <property type="nucleotide sequence ID" value="NZ_SXDP01000006.1"/>
</dbReference>
<feature type="transmembrane region" description="Helical" evidence="1">
    <location>
        <begin position="7"/>
        <end position="25"/>
    </location>
</feature>
<comment type="caution">
    <text evidence="2">The sequence shown here is derived from an EMBL/GenBank/DDBJ whole genome shotgun (WGS) entry which is preliminary data.</text>
</comment>
<sequence>MKKKSKCMYVLMFIIFIFQCSYNIYQHNKISGYKRQLKIIVINNLQQFASMDVSKDNEIIYAEQYASIVAAQEAYALLGDGKGIPSEEYDSTLAKSFIQIKRIMLNDKEKFKKIFGGMDASNLIFKISDDFEDKDSIIKLNKLLSD</sequence>
<keyword evidence="1" id="KW-0472">Membrane</keyword>